<name>A0A699XPI1_TANCI</name>
<dbReference type="AlphaFoldDB" id="A0A699XPI1"/>
<feature type="non-terminal residue" evidence="1">
    <location>
        <position position="1"/>
    </location>
</feature>
<feature type="non-terminal residue" evidence="1">
    <location>
        <position position="84"/>
    </location>
</feature>
<protein>
    <submittedName>
        <fullName evidence="1">Uncharacterized protein</fullName>
    </submittedName>
</protein>
<evidence type="ECO:0000313" key="1">
    <source>
        <dbReference type="EMBL" id="GFD58801.1"/>
    </source>
</evidence>
<sequence>EPADLAFVVGVVYRDEVGIAVGVAQADLQRLAGGEGRETEDVDLVVFFDEVVIGLVSEGEGQHPLLLEVGFVDAGEAFHQHGAH</sequence>
<organism evidence="1">
    <name type="scientific">Tanacetum cinerariifolium</name>
    <name type="common">Dalmatian daisy</name>
    <name type="synonym">Chrysanthemum cinerariifolium</name>
    <dbReference type="NCBI Taxonomy" id="118510"/>
    <lineage>
        <taxon>Eukaryota</taxon>
        <taxon>Viridiplantae</taxon>
        <taxon>Streptophyta</taxon>
        <taxon>Embryophyta</taxon>
        <taxon>Tracheophyta</taxon>
        <taxon>Spermatophyta</taxon>
        <taxon>Magnoliopsida</taxon>
        <taxon>eudicotyledons</taxon>
        <taxon>Gunneridae</taxon>
        <taxon>Pentapetalae</taxon>
        <taxon>asterids</taxon>
        <taxon>campanulids</taxon>
        <taxon>Asterales</taxon>
        <taxon>Asteraceae</taxon>
        <taxon>Asteroideae</taxon>
        <taxon>Anthemideae</taxon>
        <taxon>Anthemidinae</taxon>
        <taxon>Tanacetum</taxon>
    </lineage>
</organism>
<proteinExistence type="predicted"/>
<dbReference type="EMBL" id="BKCJ011857587">
    <property type="protein sequence ID" value="GFD58801.1"/>
    <property type="molecule type" value="Genomic_DNA"/>
</dbReference>
<gene>
    <name evidence="1" type="ORF">Tci_930770</name>
</gene>
<comment type="caution">
    <text evidence="1">The sequence shown here is derived from an EMBL/GenBank/DDBJ whole genome shotgun (WGS) entry which is preliminary data.</text>
</comment>
<accession>A0A699XPI1</accession>
<reference evidence="1" key="1">
    <citation type="journal article" date="2019" name="Sci. Rep.">
        <title>Draft genome of Tanacetum cinerariifolium, the natural source of mosquito coil.</title>
        <authorList>
            <person name="Yamashiro T."/>
            <person name="Shiraishi A."/>
            <person name="Satake H."/>
            <person name="Nakayama K."/>
        </authorList>
    </citation>
    <scope>NUCLEOTIDE SEQUENCE</scope>
</reference>